<proteinExistence type="predicted"/>
<sequence length="267" mass="28921">MDYSARSRRSGCLKVGCASVLGIILVISVVLWLLSFLDGPSVTRQLQPVPDNVPPAAGREVPSIDVHSEGRTADKLTYWSEGLADDTGIPGQALRAYGNAELIARDAWPSCNLDWTTLAGIGWVETRHGSYAGNWFDRPSIGDDGRVHPPIIGIPLDGTNNTVHIPDTDGGEFDNDKVYDRAVGPMQFIPQTWHRYGLDASGDGYPDPQQIDDAALAAAKLLCTGGRNLDDPQAWTEAILSYNNSNDYVLKVRDAANSYAIDQPASR</sequence>
<dbReference type="PANTHER" id="PTHR30163">
    <property type="entry name" value="MEMBRANE-BOUND LYTIC MUREIN TRANSGLYCOSYLASE B"/>
    <property type="match status" value="1"/>
</dbReference>
<dbReference type="PANTHER" id="PTHR30163:SF8">
    <property type="entry name" value="LYTIC MUREIN TRANSGLYCOSYLASE"/>
    <property type="match status" value="1"/>
</dbReference>
<feature type="transmembrane region" description="Helical" evidence="1">
    <location>
        <begin position="12"/>
        <end position="34"/>
    </location>
</feature>
<evidence type="ECO:0000313" key="5">
    <source>
        <dbReference type="Proteomes" id="UP001224412"/>
    </source>
</evidence>
<keyword evidence="1" id="KW-0812">Transmembrane</keyword>
<evidence type="ECO:0000313" key="6">
    <source>
        <dbReference type="Proteomes" id="UP001239759"/>
    </source>
</evidence>
<keyword evidence="1" id="KW-0472">Membrane</keyword>
<dbReference type="CDD" id="cd13399">
    <property type="entry name" value="Slt35-like"/>
    <property type="match status" value="1"/>
</dbReference>
<comment type="caution">
    <text evidence="4">The sequence shown here is derived from an EMBL/GenBank/DDBJ whole genome shotgun (WGS) entry which is preliminary data.</text>
</comment>
<keyword evidence="4" id="KW-0328">Glycosyltransferase</keyword>
<dbReference type="GO" id="GO:0008933">
    <property type="term" value="F:peptidoglycan lytic transglycosylase activity"/>
    <property type="evidence" value="ECO:0007669"/>
    <property type="project" value="TreeGrafter"/>
</dbReference>
<evidence type="ECO:0000259" key="2">
    <source>
        <dbReference type="Pfam" id="PF13406"/>
    </source>
</evidence>
<dbReference type="AlphaFoldDB" id="A0AAP4BQE6"/>
<dbReference type="InterPro" id="IPR043426">
    <property type="entry name" value="MltB-like"/>
</dbReference>
<feature type="domain" description="Transglycosylase SLT" evidence="2">
    <location>
        <begin position="182"/>
        <end position="225"/>
    </location>
</feature>
<dbReference type="EC" id="2.4.-.-" evidence="4"/>
<reference evidence="4 6" key="1">
    <citation type="submission" date="2023-05" db="EMBL/GenBank/DDBJ databases">
        <title>Metabolic capabilities are highly conserved among human nasal-associated Corynebacterium species in pangenomic analyses.</title>
        <authorList>
            <person name="Tran T.H."/>
            <person name="Roberts A.Q."/>
            <person name="Escapa I.F."/>
            <person name="Gao W."/>
            <person name="Conlan S."/>
            <person name="Kong H."/>
            <person name="Segre J.A."/>
            <person name="Kelly M.S."/>
            <person name="Lemon K.P."/>
        </authorList>
    </citation>
    <scope>NUCLEOTIDE SEQUENCE</scope>
    <source>
        <strain evidence="4">KPL2773</strain>
        <strain evidence="3 6">KPL3772</strain>
    </source>
</reference>
<evidence type="ECO:0000256" key="1">
    <source>
        <dbReference type="SAM" id="Phobius"/>
    </source>
</evidence>
<dbReference type="EMBL" id="JASNUQ010000001">
    <property type="protein sequence ID" value="MDK4289238.1"/>
    <property type="molecule type" value="Genomic_DNA"/>
</dbReference>
<keyword evidence="6" id="KW-1185">Reference proteome</keyword>
<dbReference type="Proteomes" id="UP001239759">
    <property type="component" value="Unassembled WGS sequence"/>
</dbReference>
<organism evidence="4 5">
    <name type="scientific">Corynebacterium pseudodiphtheriticum</name>
    <dbReference type="NCBI Taxonomy" id="37637"/>
    <lineage>
        <taxon>Bacteria</taxon>
        <taxon>Bacillati</taxon>
        <taxon>Actinomycetota</taxon>
        <taxon>Actinomycetes</taxon>
        <taxon>Mycobacteriales</taxon>
        <taxon>Corynebacteriaceae</taxon>
        <taxon>Corynebacterium</taxon>
    </lineage>
</organism>
<evidence type="ECO:0000313" key="4">
    <source>
        <dbReference type="EMBL" id="MDK4306338.1"/>
    </source>
</evidence>
<dbReference type="Proteomes" id="UP001224412">
    <property type="component" value="Unassembled WGS sequence"/>
</dbReference>
<dbReference type="GO" id="GO:0016757">
    <property type="term" value="F:glycosyltransferase activity"/>
    <property type="evidence" value="ECO:0007669"/>
    <property type="project" value="UniProtKB-KW"/>
</dbReference>
<dbReference type="GO" id="GO:0009253">
    <property type="term" value="P:peptidoglycan catabolic process"/>
    <property type="evidence" value="ECO:0007669"/>
    <property type="project" value="TreeGrafter"/>
</dbReference>
<evidence type="ECO:0000313" key="3">
    <source>
        <dbReference type="EMBL" id="MDK4289238.1"/>
    </source>
</evidence>
<dbReference type="SUPFAM" id="SSF53955">
    <property type="entry name" value="Lysozyme-like"/>
    <property type="match status" value="1"/>
</dbReference>
<keyword evidence="4" id="KW-0808">Transferase</keyword>
<dbReference type="RefSeq" id="WP_023019720.1">
    <property type="nucleotide sequence ID" value="NZ_CP051667.1"/>
</dbReference>
<accession>A0AAP4BQE6</accession>
<gene>
    <name evidence="3" type="ORF">QPX23_00580</name>
    <name evidence="4" type="ORF">QPX42_02035</name>
</gene>
<name>A0AAP4BQE6_9CORY</name>
<dbReference type="Gene3D" id="1.10.530.10">
    <property type="match status" value="1"/>
</dbReference>
<dbReference type="Pfam" id="PF13406">
    <property type="entry name" value="SLT_2"/>
    <property type="match status" value="1"/>
</dbReference>
<protein>
    <submittedName>
        <fullName evidence="4">Lytic murein transglycosylase</fullName>
        <ecNumber evidence="4">2.4.-.-</ecNumber>
    </submittedName>
</protein>
<keyword evidence="1" id="KW-1133">Transmembrane helix</keyword>
<dbReference type="EMBL" id="JASNVH010000002">
    <property type="protein sequence ID" value="MDK4306338.1"/>
    <property type="molecule type" value="Genomic_DNA"/>
</dbReference>
<dbReference type="InterPro" id="IPR023346">
    <property type="entry name" value="Lysozyme-like_dom_sf"/>
</dbReference>
<dbReference type="InterPro" id="IPR031304">
    <property type="entry name" value="SLT_2"/>
</dbReference>